<protein>
    <submittedName>
        <fullName evidence="8">DUF125-domain-containing protein</fullName>
    </submittedName>
</protein>
<feature type="region of interest" description="Disordered" evidence="6">
    <location>
        <begin position="17"/>
        <end position="56"/>
    </location>
</feature>
<keyword evidence="5 7" id="KW-0472">Membrane</keyword>
<proteinExistence type="inferred from homology"/>
<reference evidence="8" key="1">
    <citation type="journal article" date="2020" name="Stud. Mycol.">
        <title>101 Dothideomycetes genomes: a test case for predicting lifestyles and emergence of pathogens.</title>
        <authorList>
            <person name="Haridas S."/>
            <person name="Albert R."/>
            <person name="Binder M."/>
            <person name="Bloem J."/>
            <person name="Labutti K."/>
            <person name="Salamov A."/>
            <person name="Andreopoulos B."/>
            <person name="Baker S."/>
            <person name="Barry K."/>
            <person name="Bills G."/>
            <person name="Bluhm B."/>
            <person name="Cannon C."/>
            <person name="Castanera R."/>
            <person name="Culley D."/>
            <person name="Daum C."/>
            <person name="Ezra D."/>
            <person name="Gonzalez J."/>
            <person name="Henrissat B."/>
            <person name="Kuo A."/>
            <person name="Liang C."/>
            <person name="Lipzen A."/>
            <person name="Lutzoni F."/>
            <person name="Magnuson J."/>
            <person name="Mondo S."/>
            <person name="Nolan M."/>
            <person name="Ohm R."/>
            <person name="Pangilinan J."/>
            <person name="Park H.-J."/>
            <person name="Ramirez L."/>
            <person name="Alfaro M."/>
            <person name="Sun H."/>
            <person name="Tritt A."/>
            <person name="Yoshinaga Y."/>
            <person name="Zwiers L.-H."/>
            <person name="Turgeon B."/>
            <person name="Goodwin S."/>
            <person name="Spatafora J."/>
            <person name="Crous P."/>
            <person name="Grigoriev I."/>
        </authorList>
    </citation>
    <scope>NUCLEOTIDE SEQUENCE</scope>
    <source>
        <strain evidence="8">CBS 116435</strain>
    </source>
</reference>
<comment type="caution">
    <text evidence="8">The sequence shown here is derived from an EMBL/GenBank/DDBJ whole genome shotgun (WGS) entry which is preliminary data.</text>
</comment>
<dbReference type="InterPro" id="IPR008217">
    <property type="entry name" value="Ccc1_fam"/>
</dbReference>
<evidence type="ECO:0000256" key="2">
    <source>
        <dbReference type="ARBA" id="ARBA00007049"/>
    </source>
</evidence>
<dbReference type="OrthoDB" id="73465at2759"/>
<dbReference type="GO" id="GO:0005384">
    <property type="term" value="F:manganese ion transmembrane transporter activity"/>
    <property type="evidence" value="ECO:0007669"/>
    <property type="project" value="InterPro"/>
</dbReference>
<accession>A0A9P4QBQ5</accession>
<evidence type="ECO:0000256" key="5">
    <source>
        <dbReference type="ARBA" id="ARBA00023136"/>
    </source>
</evidence>
<feature type="transmembrane region" description="Helical" evidence="7">
    <location>
        <begin position="289"/>
        <end position="308"/>
    </location>
</feature>
<evidence type="ECO:0000313" key="8">
    <source>
        <dbReference type="EMBL" id="KAF2721879.1"/>
    </source>
</evidence>
<keyword evidence="9" id="KW-1185">Reference proteome</keyword>
<comment type="subcellular location">
    <subcellularLocation>
        <location evidence="1">Endomembrane system</location>
        <topology evidence="1">Multi-pass membrane protein</topology>
    </subcellularLocation>
</comment>
<feature type="transmembrane region" description="Helical" evidence="7">
    <location>
        <begin position="220"/>
        <end position="245"/>
    </location>
</feature>
<feature type="compositionally biased region" description="Low complexity" evidence="6">
    <location>
        <begin position="37"/>
        <end position="56"/>
    </location>
</feature>
<keyword evidence="4 7" id="KW-1133">Transmembrane helix</keyword>
<keyword evidence="3 7" id="KW-0812">Transmembrane</keyword>
<dbReference type="EMBL" id="MU003787">
    <property type="protein sequence ID" value="KAF2721879.1"/>
    <property type="molecule type" value="Genomic_DNA"/>
</dbReference>
<dbReference type="Pfam" id="PF01988">
    <property type="entry name" value="VIT1"/>
    <property type="match status" value="1"/>
</dbReference>
<dbReference type="Proteomes" id="UP000799441">
    <property type="component" value="Unassembled WGS sequence"/>
</dbReference>
<evidence type="ECO:0000256" key="1">
    <source>
        <dbReference type="ARBA" id="ARBA00004127"/>
    </source>
</evidence>
<dbReference type="PANTHER" id="PTHR31851">
    <property type="entry name" value="FE(2+)/MN(2+) TRANSPORTER PCL1"/>
    <property type="match status" value="1"/>
</dbReference>
<evidence type="ECO:0000256" key="4">
    <source>
        <dbReference type="ARBA" id="ARBA00022989"/>
    </source>
</evidence>
<comment type="similarity">
    <text evidence="2">Belongs to the CCC1 family.</text>
</comment>
<dbReference type="GO" id="GO:0030026">
    <property type="term" value="P:intracellular manganese ion homeostasis"/>
    <property type="evidence" value="ECO:0007669"/>
    <property type="project" value="InterPro"/>
</dbReference>
<organism evidence="8 9">
    <name type="scientific">Polychaeton citri CBS 116435</name>
    <dbReference type="NCBI Taxonomy" id="1314669"/>
    <lineage>
        <taxon>Eukaryota</taxon>
        <taxon>Fungi</taxon>
        <taxon>Dikarya</taxon>
        <taxon>Ascomycota</taxon>
        <taxon>Pezizomycotina</taxon>
        <taxon>Dothideomycetes</taxon>
        <taxon>Dothideomycetidae</taxon>
        <taxon>Capnodiales</taxon>
        <taxon>Capnodiaceae</taxon>
        <taxon>Polychaeton</taxon>
    </lineage>
</organism>
<sequence length="310" mass="32119">MSLSALRQLILPTRSTPRYSALGPASPIDTASDNGESSSGRSSTSSSTSLPGSSNLRIEKSSQLNGSTHSSSSPSSQLCRINPRTISDLTIGLSDGLTVPFALTAGLSALGSARLVVYAGFAELIAGSISMGLGGYLGSKSEAEAYQAALSETRKVVYEDADDGRAAEMVREVFADFAILGDGVIESAVASLRRDSEKLTEFLMRFRHQMEGSEFTSSRAYASGLTISAGYFSGGMVPLLPYFFAPRVQEALVASVALMVLALFAFGWAKTALVGECSRVACFKSAVQMVVLGGIAAGAAMGCVKAVGGS</sequence>
<evidence type="ECO:0000256" key="7">
    <source>
        <dbReference type="SAM" id="Phobius"/>
    </source>
</evidence>
<evidence type="ECO:0000313" key="9">
    <source>
        <dbReference type="Proteomes" id="UP000799441"/>
    </source>
</evidence>
<dbReference type="GO" id="GO:0012505">
    <property type="term" value="C:endomembrane system"/>
    <property type="evidence" value="ECO:0007669"/>
    <property type="project" value="UniProtKB-SubCell"/>
</dbReference>
<evidence type="ECO:0000256" key="6">
    <source>
        <dbReference type="SAM" id="MobiDB-lite"/>
    </source>
</evidence>
<gene>
    <name evidence="8" type="ORF">K431DRAFT_284558</name>
</gene>
<dbReference type="AlphaFoldDB" id="A0A9P4QBQ5"/>
<name>A0A9P4QBQ5_9PEZI</name>
<feature type="transmembrane region" description="Helical" evidence="7">
    <location>
        <begin position="251"/>
        <end position="269"/>
    </location>
</feature>
<evidence type="ECO:0000256" key="3">
    <source>
        <dbReference type="ARBA" id="ARBA00022692"/>
    </source>
</evidence>